<evidence type="ECO:0000313" key="1">
    <source>
        <dbReference type="EnsemblPlants" id="TraesCS2A02G525800.1"/>
    </source>
</evidence>
<sequence length="238" mass="26831">MRKYMTPEQQKIWDESIKIAKGPPDMPFREEIDILSEYRDKVRDEIFYDKSILHPGTASLSWTLCSKAHHAAALASKVVDCARLRHGMEEISVHTTKQIMRTYVSVFVSTAEDSHHKKVRMETIFSFLGALQGMASISHILIQDTLALIGSKDTCSDYKIDESGIDRAHLEYQVEMNNLKDMLTSAHRRGLLDLYKILAPTLHLAVARTKTCVLKMTATRKMALGHHLPGAPKAPDDS</sequence>
<dbReference type="OMA" id="AKICYLY"/>
<dbReference type="GeneID" id="123186414"/>
<gene>
    <name evidence="1" type="primary">LOC123186414</name>
</gene>
<dbReference type="Gramene" id="TraesCS2A02G525800.1">
    <property type="protein sequence ID" value="TraesCS2A02G525800.1"/>
    <property type="gene ID" value="TraesCS2A02G525800"/>
</dbReference>
<dbReference type="RefSeq" id="XP_044454116.1">
    <property type="nucleotide sequence ID" value="XM_044598181.1"/>
</dbReference>
<accession>A0A3B6B7G1</accession>
<reference evidence="1" key="1">
    <citation type="submission" date="2018-08" db="EMBL/GenBank/DDBJ databases">
        <authorList>
            <person name="Rossello M."/>
        </authorList>
    </citation>
    <scope>NUCLEOTIDE SEQUENCE [LARGE SCALE GENOMIC DNA]</scope>
    <source>
        <strain evidence="1">cv. Chinese Spring</strain>
    </source>
</reference>
<dbReference type="EnsemblPlants" id="TraesCS2A02G525800.1">
    <property type="protein sequence ID" value="TraesCS2A02G525800.1"/>
    <property type="gene ID" value="TraesCS2A02G525800"/>
</dbReference>
<proteinExistence type="predicted"/>
<keyword evidence="2" id="KW-1185">Reference proteome</keyword>
<dbReference type="Gramene" id="TraesCS2A03G1220200.1">
    <property type="protein sequence ID" value="TraesCS2A03G1220200.1.CDS"/>
    <property type="gene ID" value="TraesCS2A03G1220200"/>
</dbReference>
<dbReference type="OrthoDB" id="660918at2759"/>
<protein>
    <submittedName>
        <fullName evidence="1">Uncharacterized protein</fullName>
    </submittedName>
</protein>
<reference evidence="1" key="2">
    <citation type="submission" date="2018-10" db="UniProtKB">
        <authorList>
            <consortium name="EnsemblPlants"/>
        </authorList>
    </citation>
    <scope>IDENTIFICATION</scope>
</reference>
<dbReference type="AlphaFoldDB" id="A0A3B6B7G1"/>
<organism evidence="1">
    <name type="scientific">Triticum aestivum</name>
    <name type="common">Wheat</name>
    <dbReference type="NCBI Taxonomy" id="4565"/>
    <lineage>
        <taxon>Eukaryota</taxon>
        <taxon>Viridiplantae</taxon>
        <taxon>Streptophyta</taxon>
        <taxon>Embryophyta</taxon>
        <taxon>Tracheophyta</taxon>
        <taxon>Spermatophyta</taxon>
        <taxon>Magnoliopsida</taxon>
        <taxon>Liliopsida</taxon>
        <taxon>Poales</taxon>
        <taxon>Poaceae</taxon>
        <taxon>BOP clade</taxon>
        <taxon>Pooideae</taxon>
        <taxon>Triticodae</taxon>
        <taxon>Triticeae</taxon>
        <taxon>Triticinae</taxon>
        <taxon>Triticum</taxon>
    </lineage>
</organism>
<name>A0A3B6B7G1_WHEAT</name>
<evidence type="ECO:0000313" key="2">
    <source>
        <dbReference type="Proteomes" id="UP000019116"/>
    </source>
</evidence>
<dbReference type="Proteomes" id="UP000019116">
    <property type="component" value="Chromosome 2A"/>
</dbReference>